<keyword evidence="3" id="KW-0378">Hydrolase</keyword>
<name>A0A5A7MWX1_9PROT</name>
<gene>
    <name evidence="3" type="ORF">JCM17845_09810</name>
</gene>
<sequence>MPDTGLPWTDHAPVNGPSGNDRLDKVIDKAFTTQFGSDSRTSAVLIATPTAILAERYKEGHSPVTAQRTWSVAKSIGASVIGAAVEQGLIDVKAPAQIPQWQRLADPRRAITLENLLHMASGLDSNIAGNRTDRVYMGGGLMADEAATNALEAMPGMRWKYANNDTMLAMRAVRSAFESEDAYLRFPFEALLHPIGMTHTRLETDWAGDFIMSSQVWTTARDLARLGVLHLQDGLWDGKRILAKGWVDYISTPAPAQPPLQNSDGSSRPGYGAQWWLLNAYDPALPKDSIVAAGNRGQYLVVIPSLDLVIVRRGYDMVGGSGFSYVDFASQIVAALKEN</sequence>
<dbReference type="Gene3D" id="3.40.710.10">
    <property type="entry name" value="DD-peptidase/beta-lactamase superfamily"/>
    <property type="match status" value="1"/>
</dbReference>
<dbReference type="PANTHER" id="PTHR43283">
    <property type="entry name" value="BETA-LACTAMASE-RELATED"/>
    <property type="match status" value="1"/>
</dbReference>
<organism evidence="3 4">
    <name type="scientific">Iodidimonas gelatinilytica</name>
    <dbReference type="NCBI Taxonomy" id="1236966"/>
    <lineage>
        <taxon>Bacteria</taxon>
        <taxon>Pseudomonadati</taxon>
        <taxon>Pseudomonadota</taxon>
        <taxon>Alphaproteobacteria</taxon>
        <taxon>Iodidimonadales</taxon>
        <taxon>Iodidimonadaceae</taxon>
        <taxon>Iodidimonas</taxon>
    </lineage>
</organism>
<evidence type="ECO:0000313" key="4">
    <source>
        <dbReference type="Proteomes" id="UP000325187"/>
    </source>
</evidence>
<reference evidence="3 4" key="1">
    <citation type="submission" date="2019-09" db="EMBL/GenBank/DDBJ databases">
        <title>NBRP : Genome information of microbial organism related human and environment.</title>
        <authorList>
            <person name="Hattori M."/>
            <person name="Oshima K."/>
            <person name="Inaba H."/>
            <person name="Suda W."/>
            <person name="Sakamoto M."/>
            <person name="Iino T."/>
            <person name="Kitahara M."/>
            <person name="Oshida Y."/>
            <person name="Iida T."/>
            <person name="Kudo T."/>
            <person name="Itoh T."/>
            <person name="Ohkuma M."/>
        </authorList>
    </citation>
    <scope>NUCLEOTIDE SEQUENCE [LARGE SCALE GENOMIC DNA]</scope>
    <source>
        <strain evidence="3 4">Mie-1</strain>
    </source>
</reference>
<dbReference type="RefSeq" id="WP_210432299.1">
    <property type="nucleotide sequence ID" value="NZ_BKCM01000004.1"/>
</dbReference>
<protein>
    <submittedName>
        <fullName evidence="3">Hydrolase</fullName>
    </submittedName>
</protein>
<comment type="caution">
    <text evidence="3">The sequence shown here is derived from an EMBL/GenBank/DDBJ whole genome shotgun (WGS) entry which is preliminary data.</text>
</comment>
<proteinExistence type="predicted"/>
<dbReference type="SUPFAM" id="SSF56601">
    <property type="entry name" value="beta-lactamase/transpeptidase-like"/>
    <property type="match status" value="1"/>
</dbReference>
<accession>A0A5A7MWX1</accession>
<dbReference type="Pfam" id="PF00144">
    <property type="entry name" value="Beta-lactamase"/>
    <property type="match status" value="1"/>
</dbReference>
<evidence type="ECO:0000313" key="3">
    <source>
        <dbReference type="EMBL" id="GER00358.1"/>
    </source>
</evidence>
<evidence type="ECO:0000259" key="2">
    <source>
        <dbReference type="Pfam" id="PF00144"/>
    </source>
</evidence>
<dbReference type="InterPro" id="IPR012338">
    <property type="entry name" value="Beta-lactam/transpept-like"/>
</dbReference>
<evidence type="ECO:0000256" key="1">
    <source>
        <dbReference type="SAM" id="MobiDB-lite"/>
    </source>
</evidence>
<dbReference type="InterPro" id="IPR001466">
    <property type="entry name" value="Beta-lactam-related"/>
</dbReference>
<dbReference type="InterPro" id="IPR050789">
    <property type="entry name" value="Diverse_Enzym_Activities"/>
</dbReference>
<dbReference type="AlphaFoldDB" id="A0A5A7MWX1"/>
<dbReference type="EMBL" id="BKCM01000004">
    <property type="protein sequence ID" value="GER00358.1"/>
    <property type="molecule type" value="Genomic_DNA"/>
</dbReference>
<dbReference type="PANTHER" id="PTHR43283:SF7">
    <property type="entry name" value="BETA-LACTAMASE-RELATED DOMAIN-CONTAINING PROTEIN"/>
    <property type="match status" value="1"/>
</dbReference>
<dbReference type="Proteomes" id="UP000325187">
    <property type="component" value="Unassembled WGS sequence"/>
</dbReference>
<feature type="region of interest" description="Disordered" evidence="1">
    <location>
        <begin position="1"/>
        <end position="21"/>
    </location>
</feature>
<feature type="domain" description="Beta-lactamase-related" evidence="2">
    <location>
        <begin position="60"/>
        <end position="311"/>
    </location>
</feature>
<keyword evidence="4" id="KW-1185">Reference proteome</keyword>
<dbReference type="GO" id="GO:0016787">
    <property type="term" value="F:hydrolase activity"/>
    <property type="evidence" value="ECO:0007669"/>
    <property type="project" value="UniProtKB-KW"/>
</dbReference>